<keyword evidence="12 17" id="KW-0496">Mitochondrion</keyword>
<evidence type="ECO:0000256" key="10">
    <source>
        <dbReference type="ARBA" id="ARBA00022989"/>
    </source>
</evidence>
<protein>
    <recommendedName>
        <fullName evidence="4">NADH-ubiquinone oxidoreductase chain 6</fullName>
        <ecNumber evidence="3">7.1.1.2</ecNumber>
    </recommendedName>
    <alternativeName>
        <fullName evidence="14">NADH dehydrogenase subunit 6</fullName>
    </alternativeName>
</protein>
<keyword evidence="5" id="KW-0813">Transport</keyword>
<keyword evidence="10 16" id="KW-1133">Transmembrane helix</keyword>
<feature type="transmembrane region" description="Helical" evidence="16">
    <location>
        <begin position="7"/>
        <end position="34"/>
    </location>
</feature>
<name>A0A7G7MU80_9CUCU</name>
<dbReference type="GO" id="GO:0031966">
    <property type="term" value="C:mitochondrial membrane"/>
    <property type="evidence" value="ECO:0007669"/>
    <property type="project" value="UniProtKB-SubCell"/>
</dbReference>
<keyword evidence="11" id="KW-0520">NAD</keyword>
<dbReference type="GO" id="GO:0008137">
    <property type="term" value="F:NADH dehydrogenase (ubiquinone) activity"/>
    <property type="evidence" value="ECO:0007669"/>
    <property type="project" value="UniProtKB-EC"/>
</dbReference>
<dbReference type="PANTHER" id="PTHR11435:SF1">
    <property type="entry name" value="NADH-UBIQUINONE OXIDOREDUCTASE CHAIN 6"/>
    <property type="match status" value="1"/>
</dbReference>
<dbReference type="InterPro" id="IPR050269">
    <property type="entry name" value="ComplexI_Subunit6"/>
</dbReference>
<evidence type="ECO:0000313" key="17">
    <source>
        <dbReference type="EMBL" id="QNG56389.1"/>
    </source>
</evidence>
<evidence type="ECO:0000256" key="16">
    <source>
        <dbReference type="SAM" id="Phobius"/>
    </source>
</evidence>
<comment type="catalytic activity">
    <reaction evidence="15">
        <text>a ubiquinone + NADH + 5 H(+)(in) = a ubiquinol + NAD(+) + 4 H(+)(out)</text>
        <dbReference type="Rhea" id="RHEA:29091"/>
        <dbReference type="Rhea" id="RHEA-COMP:9565"/>
        <dbReference type="Rhea" id="RHEA-COMP:9566"/>
        <dbReference type="ChEBI" id="CHEBI:15378"/>
        <dbReference type="ChEBI" id="CHEBI:16389"/>
        <dbReference type="ChEBI" id="CHEBI:17976"/>
        <dbReference type="ChEBI" id="CHEBI:57540"/>
        <dbReference type="ChEBI" id="CHEBI:57945"/>
        <dbReference type="EC" id="7.1.1.2"/>
    </reaction>
</comment>
<evidence type="ECO:0000256" key="14">
    <source>
        <dbReference type="ARBA" id="ARBA00031019"/>
    </source>
</evidence>
<dbReference type="EC" id="7.1.1.2" evidence="3"/>
<comment type="subcellular location">
    <subcellularLocation>
        <location evidence="1">Mitochondrion membrane</location>
        <topology evidence="1">Multi-pass membrane protein</topology>
    </subcellularLocation>
</comment>
<geneLocation type="mitochondrion" evidence="17"/>
<evidence type="ECO:0000256" key="8">
    <source>
        <dbReference type="ARBA" id="ARBA00022967"/>
    </source>
</evidence>
<feature type="transmembrane region" description="Helical" evidence="16">
    <location>
        <begin position="135"/>
        <end position="156"/>
    </location>
</feature>
<keyword evidence="7 16" id="KW-0812">Transmembrane</keyword>
<evidence type="ECO:0000256" key="6">
    <source>
        <dbReference type="ARBA" id="ARBA00022660"/>
    </source>
</evidence>
<keyword evidence="6" id="KW-0679">Respiratory chain</keyword>
<evidence type="ECO:0000256" key="13">
    <source>
        <dbReference type="ARBA" id="ARBA00023136"/>
    </source>
</evidence>
<evidence type="ECO:0000256" key="12">
    <source>
        <dbReference type="ARBA" id="ARBA00023128"/>
    </source>
</evidence>
<feature type="transmembrane region" description="Helical" evidence="16">
    <location>
        <begin position="86"/>
        <end position="103"/>
    </location>
</feature>
<evidence type="ECO:0000256" key="1">
    <source>
        <dbReference type="ARBA" id="ARBA00004225"/>
    </source>
</evidence>
<dbReference type="PANTHER" id="PTHR11435">
    <property type="entry name" value="NADH UBIQUINONE OXIDOREDUCTASE SUBUNIT ND6"/>
    <property type="match status" value="1"/>
</dbReference>
<evidence type="ECO:0000256" key="2">
    <source>
        <dbReference type="ARBA" id="ARBA00005698"/>
    </source>
</evidence>
<evidence type="ECO:0000256" key="11">
    <source>
        <dbReference type="ARBA" id="ARBA00023027"/>
    </source>
</evidence>
<keyword evidence="8" id="KW-1278">Translocase</keyword>
<keyword evidence="13 16" id="KW-0472">Membrane</keyword>
<reference evidence="17" key="1">
    <citation type="journal article" date="2020" name="Syst. Entomol.">
        <title>A comprehensive phylogeny of flat bark beetles (Coleoptera: Cucujidae) with a revised classification and a new South American genus.</title>
        <authorList>
            <person name="Jin M."/>
            <person name="Zwick A."/>
            <person name="Slipinski A."/>
            <person name="Marris J.W.M."/>
            <person name="Thomas M.C."/>
            <person name="Pang H."/>
        </authorList>
    </citation>
    <scope>NUCLEOTIDE SEQUENCE</scope>
</reference>
<evidence type="ECO:0000256" key="15">
    <source>
        <dbReference type="ARBA" id="ARBA00049551"/>
    </source>
</evidence>
<evidence type="ECO:0000256" key="5">
    <source>
        <dbReference type="ARBA" id="ARBA00022448"/>
    </source>
</evidence>
<evidence type="ECO:0000256" key="9">
    <source>
        <dbReference type="ARBA" id="ARBA00022982"/>
    </source>
</evidence>
<keyword evidence="9" id="KW-0249">Electron transport</keyword>
<evidence type="ECO:0000256" key="4">
    <source>
        <dbReference type="ARBA" id="ARBA00021095"/>
    </source>
</evidence>
<dbReference type="EMBL" id="MK614528">
    <property type="protein sequence ID" value="QNG56389.1"/>
    <property type="molecule type" value="Genomic_DNA"/>
</dbReference>
<organism evidence="17">
    <name type="scientific">Macrohyliota sp. 1 MJ-2020</name>
    <dbReference type="NCBI Taxonomy" id="2762520"/>
    <lineage>
        <taxon>Eukaryota</taxon>
        <taxon>Metazoa</taxon>
        <taxon>Ecdysozoa</taxon>
        <taxon>Arthropoda</taxon>
        <taxon>Hexapoda</taxon>
        <taxon>Insecta</taxon>
        <taxon>Pterygota</taxon>
        <taxon>Neoptera</taxon>
        <taxon>Endopterygota</taxon>
        <taxon>Coleoptera</taxon>
        <taxon>Polyphaga</taxon>
        <taxon>Cucujiformia</taxon>
        <taxon>Silvanidae</taxon>
        <taxon>Brontinae</taxon>
        <taxon>Macrohyliota</taxon>
    </lineage>
</organism>
<evidence type="ECO:0000256" key="3">
    <source>
        <dbReference type="ARBA" id="ARBA00012944"/>
    </source>
</evidence>
<accession>A0A7G7MU80</accession>
<dbReference type="AlphaFoldDB" id="A0A7G7MU80"/>
<sequence>MLLMSIIFLLSITFILMNHPLSMGLILLIQTIMISLMTGSLSLNFWYSYILLLIMIGGMLILFIYMTSIASNEIFKPSLKLSMMMMFYLFMMSIFMIMIDHFINNIHSYNEFMNYINNYTNINLSLNKFLNQPMMMIYFILIIYLFITLIATVKITNINYGPLRQKL</sequence>
<gene>
    <name evidence="17" type="primary">nad6</name>
</gene>
<evidence type="ECO:0000256" key="7">
    <source>
        <dbReference type="ARBA" id="ARBA00022692"/>
    </source>
</evidence>
<proteinExistence type="inferred from homology"/>
<comment type="similarity">
    <text evidence="2">Belongs to the complex I subunit 6 family.</text>
</comment>
<feature type="transmembrane region" description="Helical" evidence="16">
    <location>
        <begin position="46"/>
        <end position="65"/>
    </location>
</feature>